<feature type="transmembrane region" description="Helical" evidence="1">
    <location>
        <begin position="165"/>
        <end position="187"/>
    </location>
</feature>
<reference evidence="4" key="1">
    <citation type="journal article" date="2019" name="Int. J. Syst. Evol. Microbiol.">
        <title>The Global Catalogue of Microorganisms (GCM) 10K type strain sequencing project: providing services to taxonomists for standard genome sequencing and annotation.</title>
        <authorList>
            <consortium name="The Broad Institute Genomics Platform"/>
            <consortium name="The Broad Institute Genome Sequencing Center for Infectious Disease"/>
            <person name="Wu L."/>
            <person name="Ma J."/>
        </authorList>
    </citation>
    <scope>NUCLEOTIDE SEQUENCE [LARGE SCALE GENOMIC DNA]</scope>
    <source>
        <strain evidence="4">CGMCC 4.7466</strain>
    </source>
</reference>
<keyword evidence="4" id="KW-1185">Reference proteome</keyword>
<keyword evidence="1" id="KW-0472">Membrane</keyword>
<dbReference type="Proteomes" id="UP001595818">
    <property type="component" value="Unassembled WGS sequence"/>
</dbReference>
<evidence type="ECO:0000313" key="4">
    <source>
        <dbReference type="Proteomes" id="UP001595818"/>
    </source>
</evidence>
<keyword evidence="1" id="KW-0812">Transmembrane</keyword>
<evidence type="ECO:0000259" key="2">
    <source>
        <dbReference type="PROSITE" id="PS50990"/>
    </source>
</evidence>
<dbReference type="InterPro" id="IPR005074">
    <property type="entry name" value="Peptidase_C39"/>
</dbReference>
<sequence>MKSTFPFYKQPDAKDCGSTCLRIIAKYYGKLISLHEIREFSETTRSGSNLLKLSEAAESIGFKTIGAKLDFNRLKHAQLPLIAHWDKRHCVVVYRIKKDEVYLSDPAYGLITLSKSDFIARWIGTNADESTKEGITLLLEVTPDFKRMKWEDSEKRSLRFLFRYLFNYKNLLVQLFIGLFVGSLLWIIKPYGLRKTEGFIVHAWIFFYKLEHHLILSNRDNYRK</sequence>
<name>A0ABV9T3Y0_9BACT</name>
<keyword evidence="1" id="KW-1133">Transmembrane helix</keyword>
<dbReference type="Gene3D" id="3.90.70.10">
    <property type="entry name" value="Cysteine proteinases"/>
    <property type="match status" value="1"/>
</dbReference>
<feature type="transmembrane region" description="Helical" evidence="1">
    <location>
        <begin position="199"/>
        <end position="216"/>
    </location>
</feature>
<feature type="domain" description="Peptidase C39" evidence="2">
    <location>
        <begin position="10"/>
        <end position="129"/>
    </location>
</feature>
<proteinExistence type="predicted"/>
<dbReference type="PROSITE" id="PS50990">
    <property type="entry name" value="PEPTIDASE_C39"/>
    <property type="match status" value="1"/>
</dbReference>
<gene>
    <name evidence="3" type="ORF">ACFPFU_17240</name>
</gene>
<dbReference type="CDD" id="cd02418">
    <property type="entry name" value="Peptidase_C39B"/>
    <property type="match status" value="1"/>
</dbReference>
<evidence type="ECO:0000256" key="1">
    <source>
        <dbReference type="SAM" id="Phobius"/>
    </source>
</evidence>
<protein>
    <submittedName>
        <fullName evidence="3">Cysteine peptidase family C39 domain-containing protein</fullName>
    </submittedName>
</protein>
<dbReference type="Pfam" id="PF03412">
    <property type="entry name" value="Peptidase_C39"/>
    <property type="match status" value="1"/>
</dbReference>
<organism evidence="3 4">
    <name type="scientific">Negadavirga shengliensis</name>
    <dbReference type="NCBI Taxonomy" id="1389218"/>
    <lineage>
        <taxon>Bacteria</taxon>
        <taxon>Pseudomonadati</taxon>
        <taxon>Bacteroidota</taxon>
        <taxon>Cytophagia</taxon>
        <taxon>Cytophagales</taxon>
        <taxon>Cyclobacteriaceae</taxon>
        <taxon>Negadavirga</taxon>
    </lineage>
</organism>
<dbReference type="RefSeq" id="WP_377066317.1">
    <property type="nucleotide sequence ID" value="NZ_JBHSJJ010000010.1"/>
</dbReference>
<evidence type="ECO:0000313" key="3">
    <source>
        <dbReference type="EMBL" id="MFC4873450.1"/>
    </source>
</evidence>
<dbReference type="EMBL" id="JBHSJJ010000010">
    <property type="protein sequence ID" value="MFC4873450.1"/>
    <property type="molecule type" value="Genomic_DNA"/>
</dbReference>
<comment type="caution">
    <text evidence="3">The sequence shown here is derived from an EMBL/GenBank/DDBJ whole genome shotgun (WGS) entry which is preliminary data.</text>
</comment>
<accession>A0ABV9T3Y0</accession>